<comment type="caution">
    <text evidence="9">The sequence shown here is derived from an EMBL/GenBank/DDBJ whole genome shotgun (WGS) entry which is preliminary data.</text>
</comment>
<dbReference type="Gene3D" id="3.30.2170.10">
    <property type="entry name" value="archaeoglobus fulgidus dsm 4304 superfamily"/>
    <property type="match status" value="1"/>
</dbReference>
<proteinExistence type="inferred from homology"/>
<dbReference type="EC" id="3.1.21.7" evidence="7"/>
<dbReference type="GO" id="GO:0043737">
    <property type="term" value="F:deoxyribonuclease V activity"/>
    <property type="evidence" value="ECO:0007669"/>
    <property type="project" value="UniProtKB-UniRule"/>
</dbReference>
<dbReference type="CDD" id="cd06559">
    <property type="entry name" value="Endonuclease_V"/>
    <property type="match status" value="1"/>
</dbReference>
<reference evidence="9" key="1">
    <citation type="submission" date="2021-06" db="EMBL/GenBank/DDBJ databases">
        <title>New haloarchaea isolates fom saline soil.</title>
        <authorList>
            <person name="Duran-Viseras A."/>
            <person name="Sanchez-Porro C.S."/>
            <person name="Ventosa A."/>
        </authorList>
    </citation>
    <scope>NUCLEOTIDE SEQUENCE</scope>
    <source>
        <strain evidence="9">JCM 18369</strain>
    </source>
</reference>
<dbReference type="HAMAP" id="MF_00801">
    <property type="entry name" value="Endonuclease_5"/>
    <property type="match status" value="1"/>
</dbReference>
<protein>
    <recommendedName>
        <fullName evidence="7">Endonuclease V</fullName>
        <ecNumber evidence="7">3.1.21.7</ecNumber>
    </recommendedName>
    <alternativeName>
        <fullName evidence="7">Deoxyinosine 3'endonuclease</fullName>
    </alternativeName>
    <alternativeName>
        <fullName evidence="7">Deoxyribonuclease V</fullName>
        <shortName evidence="7">DNase V</shortName>
    </alternativeName>
</protein>
<dbReference type="GO" id="GO:0006281">
    <property type="term" value="P:DNA repair"/>
    <property type="evidence" value="ECO:0007669"/>
    <property type="project" value="UniProtKB-UniRule"/>
</dbReference>
<evidence type="ECO:0000256" key="7">
    <source>
        <dbReference type="HAMAP-Rule" id="MF_00801"/>
    </source>
</evidence>
<evidence type="ECO:0000256" key="8">
    <source>
        <dbReference type="SAM" id="MobiDB-lite"/>
    </source>
</evidence>
<dbReference type="RefSeq" id="WP_174242915.1">
    <property type="nucleotide sequence ID" value="NZ_JAHQXE010000001.1"/>
</dbReference>
<dbReference type="Pfam" id="PF04493">
    <property type="entry name" value="Endonuclease_5"/>
    <property type="match status" value="1"/>
</dbReference>
<dbReference type="AlphaFoldDB" id="A0AA41FY98"/>
<accession>A0AA41FY98</accession>
<comment type="similarity">
    <text evidence="7">Belongs to the endonuclease V family.</text>
</comment>
<keyword evidence="7" id="KW-0479">Metal-binding</keyword>
<sequence length="266" mass="28283">MEPVRPEFVPDPSLSQAEMEALQRDIADAARFEDDLAVSPARIGSEPTDTEQATLGETCDGAEPPIVAGVDQAFVGDRAVSAIVVLRDGEVVERVHAVERTEIPYIPGLLSFREGGAILAAFAELSHEPDVILVDGSGRIHFREAGLATHVGVTLDVPAVGVAKSLLCGTPDRSLDEKYPVGTRIPITADESVETCADGTRIGHAVQTRQYDSRNRHINPLIVSPGHRVAASTAADLVEATTDGYKLPEPTRLADSYADEAKASVE</sequence>
<comment type="function">
    <text evidence="7">DNA repair enzyme involved in the repair of deaminated bases. Selectively cleaves double-stranded DNA at the second phosphodiester bond 3' to a deoxyinosine leaving behind the intact lesion on the nicked DNA.</text>
</comment>
<dbReference type="GO" id="GO:0005737">
    <property type="term" value="C:cytoplasm"/>
    <property type="evidence" value="ECO:0007669"/>
    <property type="project" value="UniProtKB-SubCell"/>
</dbReference>
<dbReference type="GO" id="GO:0016891">
    <property type="term" value="F:RNA endonuclease activity producing 5'-phosphomonoesters, hydrolytic mechanism"/>
    <property type="evidence" value="ECO:0007669"/>
    <property type="project" value="TreeGrafter"/>
</dbReference>
<keyword evidence="3 7" id="KW-0963">Cytoplasm</keyword>
<keyword evidence="7" id="KW-0234">DNA repair</keyword>
<dbReference type="GO" id="GO:0000287">
    <property type="term" value="F:magnesium ion binding"/>
    <property type="evidence" value="ECO:0007669"/>
    <property type="project" value="UniProtKB-UniRule"/>
</dbReference>
<dbReference type="EMBL" id="JAHQXE010000001">
    <property type="protein sequence ID" value="MBV0900816.1"/>
    <property type="molecule type" value="Genomic_DNA"/>
</dbReference>
<keyword evidence="7" id="KW-0460">Magnesium</keyword>
<evidence type="ECO:0000256" key="5">
    <source>
        <dbReference type="ARBA" id="ARBA00022759"/>
    </source>
</evidence>
<keyword evidence="10" id="KW-1185">Reference proteome</keyword>
<keyword evidence="5 7" id="KW-0255">Endonuclease</keyword>
<comment type="subcellular location">
    <subcellularLocation>
        <location evidence="2 7">Cytoplasm</location>
    </subcellularLocation>
</comment>
<feature type="region of interest" description="Disordered" evidence="8">
    <location>
        <begin position="1"/>
        <end position="20"/>
    </location>
</feature>
<evidence type="ECO:0000256" key="4">
    <source>
        <dbReference type="ARBA" id="ARBA00022722"/>
    </source>
</evidence>
<evidence type="ECO:0000256" key="2">
    <source>
        <dbReference type="ARBA" id="ARBA00004496"/>
    </source>
</evidence>
<dbReference type="GO" id="GO:0003727">
    <property type="term" value="F:single-stranded RNA binding"/>
    <property type="evidence" value="ECO:0007669"/>
    <property type="project" value="TreeGrafter"/>
</dbReference>
<evidence type="ECO:0000256" key="6">
    <source>
        <dbReference type="ARBA" id="ARBA00022801"/>
    </source>
</evidence>
<evidence type="ECO:0000256" key="3">
    <source>
        <dbReference type="ARBA" id="ARBA00022490"/>
    </source>
</evidence>
<dbReference type="Proteomes" id="UP001166304">
    <property type="component" value="Unassembled WGS sequence"/>
</dbReference>
<keyword evidence="4 7" id="KW-0540">Nuclease</keyword>
<keyword evidence="7" id="KW-0227">DNA damage</keyword>
<evidence type="ECO:0000256" key="1">
    <source>
        <dbReference type="ARBA" id="ARBA00001835"/>
    </source>
</evidence>
<feature type="site" description="Interaction with target DNA" evidence="7">
    <location>
        <position position="105"/>
    </location>
</feature>
<organism evidence="9 10">
    <name type="scientific">Haloarcula salina</name>
    <dbReference type="NCBI Taxonomy" id="1429914"/>
    <lineage>
        <taxon>Archaea</taxon>
        <taxon>Methanobacteriati</taxon>
        <taxon>Methanobacteriota</taxon>
        <taxon>Stenosarchaea group</taxon>
        <taxon>Halobacteria</taxon>
        <taxon>Halobacteriales</taxon>
        <taxon>Haloarculaceae</taxon>
        <taxon>Haloarcula</taxon>
    </lineage>
</organism>
<evidence type="ECO:0000313" key="9">
    <source>
        <dbReference type="EMBL" id="MBV0900816.1"/>
    </source>
</evidence>
<dbReference type="PANTHER" id="PTHR28511">
    <property type="entry name" value="ENDONUCLEASE V"/>
    <property type="match status" value="1"/>
</dbReference>
<feature type="binding site" evidence="7">
    <location>
        <position position="135"/>
    </location>
    <ligand>
        <name>Mg(2+)</name>
        <dbReference type="ChEBI" id="CHEBI:18420"/>
    </ligand>
</feature>
<gene>
    <name evidence="7" type="primary">nfi</name>
    <name evidence="9" type="ORF">KTS37_03355</name>
</gene>
<keyword evidence="6 7" id="KW-0378">Hydrolase</keyword>
<feature type="binding site" evidence="7">
    <location>
        <position position="71"/>
    </location>
    <ligand>
        <name>Mg(2+)</name>
        <dbReference type="ChEBI" id="CHEBI:18420"/>
    </ligand>
</feature>
<comment type="cofactor">
    <cofactor evidence="7">
        <name>Mg(2+)</name>
        <dbReference type="ChEBI" id="CHEBI:18420"/>
    </cofactor>
</comment>
<comment type="catalytic activity">
    <reaction evidence="1 7">
        <text>Endonucleolytic cleavage at apurinic or apyrimidinic sites to products with a 5'-phosphate.</text>
        <dbReference type="EC" id="3.1.21.7"/>
    </reaction>
</comment>
<name>A0AA41FY98_9EURY</name>
<dbReference type="InterPro" id="IPR007581">
    <property type="entry name" value="Endonuclease-V"/>
</dbReference>
<evidence type="ECO:0000313" key="10">
    <source>
        <dbReference type="Proteomes" id="UP001166304"/>
    </source>
</evidence>
<dbReference type="PANTHER" id="PTHR28511:SF1">
    <property type="entry name" value="ENDONUCLEASE V"/>
    <property type="match status" value="1"/>
</dbReference>